<reference evidence="2 3" key="1">
    <citation type="journal article" date="2015" name="Nat. Commun.">
        <title>Outbred genome sequencing and CRISPR/Cas9 gene editing in butterflies.</title>
        <authorList>
            <person name="Li X."/>
            <person name="Fan D."/>
            <person name="Zhang W."/>
            <person name="Liu G."/>
            <person name="Zhang L."/>
            <person name="Zhao L."/>
            <person name="Fang X."/>
            <person name="Chen L."/>
            <person name="Dong Y."/>
            <person name="Chen Y."/>
            <person name="Ding Y."/>
            <person name="Zhao R."/>
            <person name="Feng M."/>
            <person name="Zhu Y."/>
            <person name="Feng Y."/>
            <person name="Jiang X."/>
            <person name="Zhu D."/>
            <person name="Xiang H."/>
            <person name="Feng X."/>
            <person name="Li S."/>
            <person name="Wang J."/>
            <person name="Zhang G."/>
            <person name="Kronforst M.R."/>
            <person name="Wang W."/>
        </authorList>
    </citation>
    <scope>NUCLEOTIDE SEQUENCE [LARGE SCALE GENOMIC DNA]</scope>
    <source>
        <strain evidence="2">Ya'a_city_454_Px</strain>
        <tissue evidence="2">Whole body</tissue>
    </source>
</reference>
<dbReference type="EMBL" id="KQ458981">
    <property type="protein sequence ID" value="KPJ04432.1"/>
    <property type="molecule type" value="Genomic_DNA"/>
</dbReference>
<feature type="region of interest" description="Disordered" evidence="1">
    <location>
        <begin position="109"/>
        <end position="131"/>
    </location>
</feature>
<feature type="compositionally biased region" description="Basic and acidic residues" evidence="1">
    <location>
        <begin position="214"/>
        <end position="227"/>
    </location>
</feature>
<organism evidence="2 3">
    <name type="scientific">Papilio xuthus</name>
    <name type="common">Asian swallowtail butterfly</name>
    <dbReference type="NCBI Taxonomy" id="66420"/>
    <lineage>
        <taxon>Eukaryota</taxon>
        <taxon>Metazoa</taxon>
        <taxon>Ecdysozoa</taxon>
        <taxon>Arthropoda</taxon>
        <taxon>Hexapoda</taxon>
        <taxon>Insecta</taxon>
        <taxon>Pterygota</taxon>
        <taxon>Neoptera</taxon>
        <taxon>Endopterygota</taxon>
        <taxon>Lepidoptera</taxon>
        <taxon>Glossata</taxon>
        <taxon>Ditrysia</taxon>
        <taxon>Papilionoidea</taxon>
        <taxon>Papilionidae</taxon>
        <taxon>Papilioninae</taxon>
        <taxon>Papilio</taxon>
    </lineage>
</organism>
<dbReference type="Proteomes" id="UP000053268">
    <property type="component" value="Unassembled WGS sequence"/>
</dbReference>
<proteinExistence type="predicted"/>
<sequence>MGNLEKVIQNHKKVTQIWKEKCKNDAKNGNKEKKLTLLVYRKPHRRAKGGPMCCVDRGGTGRRVAPENKKKSVQKTSSCGRRNEGPMCDGWCRMKSSVMSGHEVLPIMEDGEASPPVEPHAEDPSPSEDAAEHIRIVKKTSKTNSGRHDETCTRRFIRRELTWSAASSKRKKVPRADGRTPRTTRHSTRLLQTDTQDRLTSPLAGSGLLWLPGKKTETELMKEKDRG</sequence>
<evidence type="ECO:0000313" key="2">
    <source>
        <dbReference type="EMBL" id="KPJ04432.1"/>
    </source>
</evidence>
<evidence type="ECO:0000256" key="1">
    <source>
        <dbReference type="SAM" id="MobiDB-lite"/>
    </source>
</evidence>
<feature type="region of interest" description="Disordered" evidence="1">
    <location>
        <begin position="163"/>
        <end position="227"/>
    </location>
</feature>
<gene>
    <name evidence="2" type="ORF">RR46_01897</name>
</gene>
<name>A0A194QG17_PAPXU</name>
<accession>A0A194QG17</accession>
<evidence type="ECO:0000313" key="3">
    <source>
        <dbReference type="Proteomes" id="UP000053268"/>
    </source>
</evidence>
<feature type="region of interest" description="Disordered" evidence="1">
    <location>
        <begin position="49"/>
        <end position="82"/>
    </location>
</feature>
<keyword evidence="3" id="KW-1185">Reference proteome</keyword>
<dbReference type="AlphaFoldDB" id="A0A194QG17"/>
<protein>
    <submittedName>
        <fullName evidence="2">Uncharacterized protein</fullName>
    </submittedName>
</protein>